<dbReference type="Proteomes" id="UP000293162">
    <property type="component" value="Unassembled WGS sequence"/>
</dbReference>
<gene>
    <name evidence="2" type="ORF">EWM59_12090</name>
</gene>
<proteinExistence type="predicted"/>
<name>A0A4Q5M0Q1_9BACT</name>
<reference evidence="2 3" key="1">
    <citation type="submission" date="2019-02" db="EMBL/GenBank/DDBJ databases">
        <title>Bacterial novel species Emticicia sp. 17J42-9 isolated from soil.</title>
        <authorList>
            <person name="Jung H.-Y."/>
        </authorList>
    </citation>
    <scope>NUCLEOTIDE SEQUENCE [LARGE SCALE GENOMIC DNA]</scope>
    <source>
        <strain evidence="2 3">17J42-9</strain>
    </source>
</reference>
<sequence length="643" mass="75086">MSIKKLFFTILLSYFYGLCHAQILDDSTKQVYGLKTTRYILEDDILNNRKTYYNPDSTLDGFHLFDRNLKSGWLYQDLGLIGTAVKPLYFQPNEDVSKQLGFTTYGFYAFDARKSKYYNTKSPYTNMYYAQSGGGMLNLDFTHSQNIKPQWNITFDVHRLTSAKQYGAPQTREERLVDSWAVLTTTNYESKDGKYAILGTYNHFNHAPVDQGGIRPLEDSLKFVEANELGNYKNFLARLGNAASRDWRNEFHIYQQYQLSNGFQVYHILDYQRRIDYYQDNTFKADTTAEGVNFYGMQMPKNPVLLKGIRDTLSLALRYRLIENKFGIKGIYRGFAYRLNLRYRLYNLNSDFNLDSTTHRRTGFKHEVLANAWANYFFPDSLKRAYAEFEIGTKGSFRLKVEYISPKLRAEFYQASTPPTLLDERLGSNNTFNWSMLYDKDLRNQLSTNLYASTSLNYKRFKFTPSGFYSLVSSYTYYDSSAHIQQTPDISAIFKSVSIFRAGLAIEYNWKKFLVRNQTYFAGTSRTDIIRMPTITNNTTIAYEFVYAKRLHINAGAEIYYRSAYYADNYMPLTRQFYLQNDKKAWGYPVVDVFANLKVSKVRVFLKFAHVNQGFPDRGYFVGSVYPGMRRTFFLGANWPLFD</sequence>
<feature type="signal peptide" evidence="1">
    <location>
        <begin position="1"/>
        <end position="21"/>
    </location>
</feature>
<dbReference type="AlphaFoldDB" id="A0A4Q5M0Q1"/>
<protein>
    <recommendedName>
        <fullName evidence="4">Porin</fullName>
    </recommendedName>
</protein>
<dbReference type="EMBL" id="SEWF01000015">
    <property type="protein sequence ID" value="RYU95403.1"/>
    <property type="molecule type" value="Genomic_DNA"/>
</dbReference>
<evidence type="ECO:0008006" key="4">
    <source>
        <dbReference type="Google" id="ProtNLM"/>
    </source>
</evidence>
<keyword evidence="1" id="KW-0732">Signal</keyword>
<organism evidence="2 3">
    <name type="scientific">Emticicia agri</name>
    <dbReference type="NCBI Taxonomy" id="2492393"/>
    <lineage>
        <taxon>Bacteria</taxon>
        <taxon>Pseudomonadati</taxon>
        <taxon>Bacteroidota</taxon>
        <taxon>Cytophagia</taxon>
        <taxon>Cytophagales</taxon>
        <taxon>Leadbetterellaceae</taxon>
        <taxon>Emticicia</taxon>
    </lineage>
</organism>
<comment type="caution">
    <text evidence="2">The sequence shown here is derived from an EMBL/GenBank/DDBJ whole genome shotgun (WGS) entry which is preliminary data.</text>
</comment>
<evidence type="ECO:0000313" key="3">
    <source>
        <dbReference type="Proteomes" id="UP000293162"/>
    </source>
</evidence>
<keyword evidence="3" id="KW-1185">Reference proteome</keyword>
<evidence type="ECO:0000256" key="1">
    <source>
        <dbReference type="SAM" id="SignalP"/>
    </source>
</evidence>
<accession>A0A4Q5M0Q1</accession>
<feature type="chain" id="PRO_5020837008" description="Porin" evidence="1">
    <location>
        <begin position="22"/>
        <end position="643"/>
    </location>
</feature>
<dbReference type="RefSeq" id="WP_130021236.1">
    <property type="nucleotide sequence ID" value="NZ_SEWF01000015.1"/>
</dbReference>
<evidence type="ECO:0000313" key="2">
    <source>
        <dbReference type="EMBL" id="RYU95403.1"/>
    </source>
</evidence>
<dbReference type="Pfam" id="PF14121">
    <property type="entry name" value="Porin_10"/>
    <property type="match status" value="1"/>
</dbReference>
<dbReference type="OrthoDB" id="1489309at2"/>
<dbReference type="InterPro" id="IPR025631">
    <property type="entry name" value="Porin_10"/>
</dbReference>